<feature type="compositionally biased region" description="Polar residues" evidence="2">
    <location>
        <begin position="423"/>
        <end position="435"/>
    </location>
</feature>
<proteinExistence type="predicted"/>
<accession>W7ADG1</accession>
<feature type="region of interest" description="Disordered" evidence="2">
    <location>
        <begin position="222"/>
        <end position="314"/>
    </location>
</feature>
<feature type="compositionally biased region" description="Polar residues" evidence="2">
    <location>
        <begin position="69"/>
        <end position="82"/>
    </location>
</feature>
<feature type="compositionally biased region" description="Basic and acidic residues" evidence="2">
    <location>
        <begin position="370"/>
        <end position="415"/>
    </location>
</feature>
<name>W7ADG1_9APIC</name>
<evidence type="ECO:0000256" key="1">
    <source>
        <dbReference type="SAM" id="Coils"/>
    </source>
</evidence>
<protein>
    <recommendedName>
        <fullName evidence="5">Asparagine-rich protein</fullName>
    </recommendedName>
</protein>
<dbReference type="GeneID" id="20035500"/>
<dbReference type="RefSeq" id="XP_008814065.1">
    <property type="nucleotide sequence ID" value="XM_008815843.1"/>
</dbReference>
<feature type="compositionally biased region" description="Basic and acidic residues" evidence="2">
    <location>
        <begin position="1199"/>
        <end position="1209"/>
    </location>
</feature>
<feature type="compositionally biased region" description="Polar residues" evidence="2">
    <location>
        <begin position="808"/>
        <end position="817"/>
    </location>
</feature>
<feature type="region of interest" description="Disordered" evidence="2">
    <location>
        <begin position="1124"/>
        <end position="1209"/>
    </location>
</feature>
<dbReference type="EMBL" id="KI965460">
    <property type="protein sequence ID" value="EUD69363.1"/>
    <property type="molecule type" value="Genomic_DNA"/>
</dbReference>
<feature type="compositionally biased region" description="Low complexity" evidence="2">
    <location>
        <begin position="224"/>
        <end position="307"/>
    </location>
</feature>
<evidence type="ECO:0000313" key="3">
    <source>
        <dbReference type="EMBL" id="EUD69363.1"/>
    </source>
</evidence>
<feature type="coiled-coil region" evidence="1">
    <location>
        <begin position="573"/>
        <end position="600"/>
    </location>
</feature>
<keyword evidence="4" id="KW-1185">Reference proteome</keyword>
<feature type="compositionally biased region" description="Polar residues" evidence="2">
    <location>
        <begin position="1126"/>
        <end position="1135"/>
    </location>
</feature>
<dbReference type="VEuPathDB" id="PlasmoDB:C922_00226"/>
<feature type="region of interest" description="Disordered" evidence="2">
    <location>
        <begin position="365"/>
        <end position="447"/>
    </location>
</feature>
<feature type="compositionally biased region" description="Low complexity" evidence="2">
    <location>
        <begin position="783"/>
        <end position="796"/>
    </location>
</feature>
<dbReference type="OrthoDB" id="384692at2759"/>
<gene>
    <name evidence="3" type="ORF">C922_00226</name>
</gene>
<reference evidence="3 4" key="1">
    <citation type="submission" date="2013-02" db="EMBL/GenBank/DDBJ databases">
        <title>The Genome Sequence of Plasmodium inui San Antonio 1.</title>
        <authorList>
            <consortium name="The Broad Institute Genome Sequencing Platform"/>
            <consortium name="The Broad Institute Genome Sequencing Center for Infectious Disease"/>
            <person name="Neafsey D."/>
            <person name="Cheeseman I."/>
            <person name="Volkman S."/>
            <person name="Adams J."/>
            <person name="Walker B."/>
            <person name="Young S.K."/>
            <person name="Zeng Q."/>
            <person name="Gargeya S."/>
            <person name="Fitzgerald M."/>
            <person name="Haas B."/>
            <person name="Abouelleil A."/>
            <person name="Alvarado L."/>
            <person name="Arachchi H.M."/>
            <person name="Berlin A.M."/>
            <person name="Chapman S.B."/>
            <person name="Dewar J."/>
            <person name="Goldberg J."/>
            <person name="Griggs A."/>
            <person name="Gujja S."/>
            <person name="Hansen M."/>
            <person name="Howarth C."/>
            <person name="Imamovic A."/>
            <person name="Larimer J."/>
            <person name="McCowan C."/>
            <person name="Murphy C."/>
            <person name="Neiman D."/>
            <person name="Pearson M."/>
            <person name="Priest M."/>
            <person name="Roberts A."/>
            <person name="Saif S."/>
            <person name="Shea T."/>
            <person name="Sisk P."/>
            <person name="Sykes S."/>
            <person name="Wortman J."/>
            <person name="Nusbaum C."/>
            <person name="Birren B."/>
        </authorList>
    </citation>
    <scope>NUCLEOTIDE SEQUENCE [LARGE SCALE GENOMIC DNA]</scope>
    <source>
        <strain evidence="3 4">San Antonio 1</strain>
    </source>
</reference>
<dbReference type="Proteomes" id="UP000030640">
    <property type="component" value="Unassembled WGS sequence"/>
</dbReference>
<feature type="region of interest" description="Disordered" evidence="2">
    <location>
        <begin position="780"/>
        <end position="817"/>
    </location>
</feature>
<evidence type="ECO:0000313" key="4">
    <source>
        <dbReference type="Proteomes" id="UP000030640"/>
    </source>
</evidence>
<evidence type="ECO:0000256" key="2">
    <source>
        <dbReference type="SAM" id="MobiDB-lite"/>
    </source>
</evidence>
<feature type="region of interest" description="Disordered" evidence="2">
    <location>
        <begin position="69"/>
        <end position="111"/>
    </location>
</feature>
<evidence type="ECO:0008006" key="5">
    <source>
        <dbReference type="Google" id="ProtNLM"/>
    </source>
</evidence>
<organism evidence="3 4">
    <name type="scientific">Plasmodium inui San Antonio 1</name>
    <dbReference type="NCBI Taxonomy" id="1237626"/>
    <lineage>
        <taxon>Eukaryota</taxon>
        <taxon>Sar</taxon>
        <taxon>Alveolata</taxon>
        <taxon>Apicomplexa</taxon>
        <taxon>Aconoidasida</taxon>
        <taxon>Haemosporida</taxon>
        <taxon>Plasmodiidae</taxon>
        <taxon>Plasmodium</taxon>
        <taxon>Plasmodium (Plasmodium)</taxon>
    </lineage>
</organism>
<sequence>MASSQIRQFATLIDQLPCEADDYSLMENFEDYNKCFESSTHSNKRKKTDSLSPFNSNLSDYIKNIWNGQVNPNGSNTNNRMKNSISSNDEDSSNVENKTNTQNKNSEEESLIRCKGNNLNKSESNSFGNNDPVAYLDKQNMLYENDVNINAMNSYDDKSALFIYDNDLTKNEQSHYIETLNSEMDNRDCKDEASRGVPVCNKNMIEIIHCNNKCLTDAKFASDRSGTSHNGSSGGKSSCNGSSGSKSSGSGNKSQGNRSSGNSSRGNNSRGNSSRGNSSRGNSSRGNSSRGNSSRGNSSRGNSSRGNTDLRKKNGDVSLYNFSAPFNDKACQENHENIVYRYSPNTLPSNNDSYGIKKKAANFRKGSLPNKDEVHDADQPLHRCENVDRSAGERKKESPHDRSPLVQEKGETHEINDEEMQEHTSINNPQRGDQNSSKRKGNKDVNVKNTIGENSTVIEYKDFCEMVKKCDEVNKNILFSKKAKVIKLDANKSLIIFPVNIHDYGDKYIAVNQKDLLEYISSSIEIDSEDLSALKIKNYQKEKELQNMKVAYSMQTTNIHYLINRVIFKECEYENLKNKSLTLEQEINKLIQEINSLINQNKEGLYMQKAFIDYKCKCVLKLQELQPFLGEYYYDIFNYITSCRTLGQLSIWIPVFETKTESLESIANNLIKIMLNGLGAPFNSSPQYFLSNKKLLKKSISIESEEDSFINNIAKRKIIDNYLVNHLNSINTTKENNSHFSNCHSLRLNSEESWSFLGTEELFLNSSKFPSIHSVVQKNGVDNNSIRNNSSNNNNGCRKRNRRENFPNRLNRSNTTPEHLCVNNESYTIGDARSIINGRDSPASHMQHNEHKIDAALTPDERHPLKRKQVGSNYDEKDMKKIRFIGKQCCRNDLAPGTLYGGKDERNEVGLFRKGEESSLLEKPFGESKPNRGYKTETNVYTETRDNLAQETYRNDWCQKIHEHEYDSQNEGNDDEDVVDAYKTMIESKSALTSWQRSQKGGSENEAFDDLIEVVHVDKMGDETIPPNVDEERESAASSVVEVASDETEVPNERRVGGAEPQMCINIDTDMEAEMEAQVEVEVDGEMEAEIETEMGAEMETQTRAEMQAKMQADLKARADAFLNRQPIQHSSAQPGTHVRRKNDAELETPNKSEGEHQFANKKDTAEEKGREVKCASDNQKRAGKTNKQKQFNELDNAVEERGQDTRKK</sequence>
<dbReference type="AlphaFoldDB" id="W7ADG1"/>
<feature type="compositionally biased region" description="Basic and acidic residues" evidence="2">
    <location>
        <begin position="1142"/>
        <end position="1181"/>
    </location>
</feature>
<keyword evidence="1" id="KW-0175">Coiled coil</keyword>